<evidence type="ECO:0000313" key="4">
    <source>
        <dbReference type="EMBL" id="SHJ79395.1"/>
    </source>
</evidence>
<evidence type="ECO:0000256" key="3">
    <source>
        <dbReference type="SAM" id="Phobius"/>
    </source>
</evidence>
<keyword evidence="5" id="KW-1185">Reference proteome</keyword>
<evidence type="ECO:0000256" key="1">
    <source>
        <dbReference type="SAM" id="Coils"/>
    </source>
</evidence>
<dbReference type="AlphaFoldDB" id="A0A1M6M7G3"/>
<reference evidence="5" key="1">
    <citation type="submission" date="2016-11" db="EMBL/GenBank/DDBJ databases">
        <authorList>
            <person name="Varghese N."/>
            <person name="Submissions S."/>
        </authorList>
    </citation>
    <scope>NUCLEOTIDE SEQUENCE [LARGE SCALE GENOMIC DNA]</scope>
    <source>
        <strain evidence="5">DSM 19858</strain>
    </source>
</reference>
<feature type="transmembrane region" description="Helical" evidence="3">
    <location>
        <begin position="21"/>
        <end position="43"/>
    </location>
</feature>
<protein>
    <submittedName>
        <fullName evidence="4">Uncharacterized protein</fullName>
    </submittedName>
</protein>
<keyword evidence="3" id="KW-1133">Transmembrane helix</keyword>
<keyword evidence="3" id="KW-0812">Transmembrane</keyword>
<keyword evidence="1" id="KW-0175">Coiled coil</keyword>
<dbReference type="Proteomes" id="UP000184543">
    <property type="component" value="Unassembled WGS sequence"/>
</dbReference>
<dbReference type="OrthoDB" id="1444417at2"/>
<feature type="coiled-coil region" evidence="1">
    <location>
        <begin position="84"/>
        <end position="111"/>
    </location>
</feature>
<dbReference type="STRING" id="192903.SAMN04488513_10925"/>
<gene>
    <name evidence="4" type="ORF">SAMN04488513_10925</name>
</gene>
<feature type="transmembrane region" description="Helical" evidence="3">
    <location>
        <begin position="55"/>
        <end position="76"/>
    </location>
</feature>
<accession>A0A1M6M7G3</accession>
<feature type="region of interest" description="Disordered" evidence="2">
    <location>
        <begin position="121"/>
        <end position="140"/>
    </location>
</feature>
<proteinExistence type="predicted"/>
<dbReference type="EMBL" id="FQYU01000009">
    <property type="protein sequence ID" value="SHJ79395.1"/>
    <property type="molecule type" value="Genomic_DNA"/>
</dbReference>
<keyword evidence="3" id="KW-0472">Membrane</keyword>
<evidence type="ECO:0000313" key="5">
    <source>
        <dbReference type="Proteomes" id="UP000184543"/>
    </source>
</evidence>
<dbReference type="RefSeq" id="WP_072995097.1">
    <property type="nucleotide sequence ID" value="NZ_FQYU01000009.1"/>
</dbReference>
<organism evidence="4 5">
    <name type="scientific">Pseudozobellia thermophila</name>
    <dbReference type="NCBI Taxonomy" id="192903"/>
    <lineage>
        <taxon>Bacteria</taxon>
        <taxon>Pseudomonadati</taxon>
        <taxon>Bacteroidota</taxon>
        <taxon>Flavobacteriia</taxon>
        <taxon>Flavobacteriales</taxon>
        <taxon>Flavobacteriaceae</taxon>
        <taxon>Pseudozobellia</taxon>
    </lineage>
</organism>
<name>A0A1M6M7G3_9FLAO</name>
<evidence type="ECO:0000256" key="2">
    <source>
        <dbReference type="SAM" id="MobiDB-lite"/>
    </source>
</evidence>
<sequence length="165" mass="17969">MQKVMGTGNHNKKTAITSGTSSLQYIIAVALLVGYGFFIYYLVGRVDSGDPAWSRLIYLFSGVEAIVFAAVGFLFGKEVNRRRAEQAEIGKKEEEKLKEAAREQAVEERKKALILGAMAIQAEQGESPRNASDGTAMESVGVGNPAAASMAARARKMYPELDNRY</sequence>